<sequence>MKNMLTNFALLMELTRVEPEELSRAVGADLSLISRWRTGARRPNSRWRRMLADYFLGAFGDKVKLLLSGAAPLGLARDIPPGQLLERWLGETGGSWERREELLFLSRRGLTPEKGKKNPRRLRAGTLSGDAAVRELLLEFLDYTLAQPGPGRILFACPEGLELFTRDEGYNLPLQEKLRKVLERGKRLQVVLRTDYRPSDVASACGPWLWAHLMGYIQSYYYDDFRLLEHEKILIGLRGRLMIQVRVEEGGPAAAIHTDPDAVAEAEARFDACLNRSRQRFCYDFFAEPRDFLRGAAYNRGKPMYLFEALPDLGIGWEAVARLLRLEPREAALLRRQFWPLLLSPWDFDGEAEVCHILCSECIDDALDGVRHLCRPLSAICRRRLYLNTQGLVDQLAAIRRALEQRPRYKVCFMPREQFDRIGMEIGVWGNEAAVAWIAGRQSTACRDYPNVTALHGFCATVWERIPPAHRTRSAVEKRLEQWLGRAGKFGLRINL</sequence>
<evidence type="ECO:0000313" key="2">
    <source>
        <dbReference type="Proteomes" id="UP000276301"/>
    </source>
</evidence>
<evidence type="ECO:0000313" key="1">
    <source>
        <dbReference type="EMBL" id="RLL13197.1"/>
    </source>
</evidence>
<reference evidence="1 2" key="1">
    <citation type="submission" date="2018-10" db="EMBL/GenBank/DDBJ databases">
        <title>Anaerotruncus faecis sp. nov., isolated from human feces.</title>
        <authorList>
            <person name="Wang Y.-J."/>
        </authorList>
    </citation>
    <scope>NUCLEOTIDE SEQUENCE [LARGE SCALE GENOMIC DNA]</scope>
    <source>
        <strain evidence="1 2">22A2-44</strain>
    </source>
</reference>
<organism evidence="1 2">
    <name type="scientific">Anaerotruncus massiliensis</name>
    <name type="common">ex Liu et al. 2021</name>
    <dbReference type="NCBI Taxonomy" id="2321404"/>
    <lineage>
        <taxon>Bacteria</taxon>
        <taxon>Bacillati</taxon>
        <taxon>Bacillota</taxon>
        <taxon>Clostridia</taxon>
        <taxon>Eubacteriales</taxon>
        <taxon>Oscillospiraceae</taxon>
        <taxon>Anaerotruncus</taxon>
    </lineage>
</organism>
<comment type="caution">
    <text evidence="1">The sequence shown here is derived from an EMBL/GenBank/DDBJ whole genome shotgun (WGS) entry which is preliminary data.</text>
</comment>
<gene>
    <name evidence="1" type="ORF">D4A47_04465</name>
</gene>
<protein>
    <submittedName>
        <fullName evidence="1">Uncharacterized protein</fullName>
    </submittedName>
</protein>
<name>A0A498CPG8_9FIRM</name>
<dbReference type="AlphaFoldDB" id="A0A498CPG8"/>
<keyword evidence="2" id="KW-1185">Reference proteome</keyword>
<proteinExistence type="predicted"/>
<dbReference type="EMBL" id="RCHT01000004">
    <property type="protein sequence ID" value="RLL13197.1"/>
    <property type="molecule type" value="Genomic_DNA"/>
</dbReference>
<dbReference type="RefSeq" id="WP_121586329.1">
    <property type="nucleotide sequence ID" value="NZ_RCHT01000004.1"/>
</dbReference>
<dbReference type="Proteomes" id="UP000276301">
    <property type="component" value="Unassembled WGS sequence"/>
</dbReference>
<accession>A0A498CPG8</accession>